<organism evidence="2 3">
    <name type="scientific">Sphingomonas jatrophae</name>
    <dbReference type="NCBI Taxonomy" id="1166337"/>
    <lineage>
        <taxon>Bacteria</taxon>
        <taxon>Pseudomonadati</taxon>
        <taxon>Pseudomonadota</taxon>
        <taxon>Alphaproteobacteria</taxon>
        <taxon>Sphingomonadales</taxon>
        <taxon>Sphingomonadaceae</taxon>
        <taxon>Sphingomonas</taxon>
    </lineage>
</organism>
<feature type="signal peptide" evidence="1">
    <location>
        <begin position="1"/>
        <end position="22"/>
    </location>
</feature>
<dbReference type="PROSITE" id="PS51257">
    <property type="entry name" value="PROKAR_LIPOPROTEIN"/>
    <property type="match status" value="1"/>
</dbReference>
<gene>
    <name evidence="2" type="ORF">SAMN05192580_3770</name>
</gene>
<evidence type="ECO:0000256" key="1">
    <source>
        <dbReference type="SAM" id="SignalP"/>
    </source>
</evidence>
<name>A0A1I6MA02_9SPHN</name>
<keyword evidence="1" id="KW-0732">Signal</keyword>
<accession>A0A1I6MA02</accession>
<evidence type="ECO:0000313" key="2">
    <source>
        <dbReference type="EMBL" id="SFS12554.1"/>
    </source>
</evidence>
<sequence length="104" mass="10211">MRPLILPCLLAAAACTTTPRPAASPGAAAEARSARYLCSDGRAVEILYGGDGSAVLTVGSETVELTPTAGGGWTGGGWRWRADGPAGGMLAHGTAAPTACRAGG</sequence>
<dbReference type="EMBL" id="FOZG01000003">
    <property type="protein sequence ID" value="SFS12554.1"/>
    <property type="molecule type" value="Genomic_DNA"/>
</dbReference>
<evidence type="ECO:0008006" key="4">
    <source>
        <dbReference type="Google" id="ProtNLM"/>
    </source>
</evidence>
<dbReference type="RefSeq" id="WP_131819304.1">
    <property type="nucleotide sequence ID" value="NZ_FOZG01000003.1"/>
</dbReference>
<evidence type="ECO:0000313" key="3">
    <source>
        <dbReference type="Proteomes" id="UP000198824"/>
    </source>
</evidence>
<proteinExistence type="predicted"/>
<dbReference type="Proteomes" id="UP000198824">
    <property type="component" value="Unassembled WGS sequence"/>
</dbReference>
<keyword evidence="3" id="KW-1185">Reference proteome</keyword>
<protein>
    <recommendedName>
        <fullName evidence="4">Membrane-bound lysozyme-inhibitor of c-type lysozyme</fullName>
    </recommendedName>
</protein>
<dbReference type="AlphaFoldDB" id="A0A1I6MA02"/>
<reference evidence="2 3" key="1">
    <citation type="submission" date="2016-10" db="EMBL/GenBank/DDBJ databases">
        <authorList>
            <person name="de Groot N.N."/>
        </authorList>
    </citation>
    <scope>NUCLEOTIDE SEQUENCE [LARGE SCALE GENOMIC DNA]</scope>
    <source>
        <strain evidence="2 3">S5-249</strain>
    </source>
</reference>
<feature type="chain" id="PRO_5011516381" description="Membrane-bound lysozyme-inhibitor of c-type lysozyme" evidence="1">
    <location>
        <begin position="23"/>
        <end position="104"/>
    </location>
</feature>